<gene>
    <name evidence="1" type="ORF">N44_03180</name>
</gene>
<evidence type="ECO:0000313" key="1">
    <source>
        <dbReference type="EMBL" id="GAL94600.1"/>
    </source>
</evidence>
<dbReference type="AlphaFoldDB" id="A0A0A1VXX5"/>
<reference evidence="2" key="1">
    <citation type="journal article" date="2015" name="Genome">
        <title>Whole Genome Sequence of the Non-Microcystin-Producing Microcystis aeruginosa Strain NIES-44.</title>
        <authorList>
            <person name="Okano K."/>
            <person name="Miyata N."/>
            <person name="Ozaki Y."/>
        </authorList>
    </citation>
    <scope>NUCLEOTIDE SEQUENCE [LARGE SCALE GENOMIC DNA]</scope>
    <source>
        <strain evidence="2">NIES-44</strain>
    </source>
</reference>
<name>A0A0A1VXX5_MICAE</name>
<evidence type="ECO:0000313" key="2">
    <source>
        <dbReference type="Proteomes" id="UP000030321"/>
    </source>
</evidence>
<dbReference type="EMBL" id="BBPA01000059">
    <property type="protein sequence ID" value="GAL94600.1"/>
    <property type="molecule type" value="Genomic_DNA"/>
</dbReference>
<organism evidence="1 2">
    <name type="scientific">Microcystis aeruginosa NIES-44</name>
    <dbReference type="NCBI Taxonomy" id="449439"/>
    <lineage>
        <taxon>Bacteria</taxon>
        <taxon>Bacillati</taxon>
        <taxon>Cyanobacteriota</taxon>
        <taxon>Cyanophyceae</taxon>
        <taxon>Oscillatoriophycideae</taxon>
        <taxon>Chroococcales</taxon>
        <taxon>Microcystaceae</taxon>
        <taxon>Microcystis</taxon>
    </lineage>
</organism>
<protein>
    <submittedName>
        <fullName evidence="1">Uncharacterized protein</fullName>
    </submittedName>
</protein>
<dbReference type="RefSeq" id="WP_045360728.1">
    <property type="nucleotide sequence ID" value="NZ_BBPA01000059.1"/>
</dbReference>
<proteinExistence type="predicted"/>
<accession>A0A0A1VXX5</accession>
<dbReference type="Proteomes" id="UP000030321">
    <property type="component" value="Unassembled WGS sequence"/>
</dbReference>
<sequence length="265" mass="31468">MNNPSSNYHLFGRFLSGLFSWKIWLFVQIFQGSKSFYRFLYHYLYRRPKIDRILSSDVIYIPEKKLYSIPLDVLKMEQQMVNSDRQQLTSITTWKVKTIHPTITETEIQFHDITVDLQQVHLIKSDLNNYDYTNTRRLAPLVKTLLFEINPKIASLVEKKNQLHRLRNLAASSEIFHSQTPLYDRAINQVQLIIAQAEALRQECLKFIRETLIERELLQSDIDSNLVDCNLDFASQYQLIQEKYQLWKEEVQAYFELKDSSLPKN</sequence>
<comment type="caution">
    <text evidence="1">The sequence shown here is derived from an EMBL/GenBank/DDBJ whole genome shotgun (WGS) entry which is preliminary data.</text>
</comment>